<comment type="similarity">
    <text evidence="1">Belongs to the strictosidine synthase family.</text>
</comment>
<dbReference type="Gene3D" id="2.120.10.30">
    <property type="entry name" value="TolB, C-terminal domain"/>
    <property type="match status" value="1"/>
</dbReference>
<keyword evidence="5" id="KW-1133">Transmembrane helix</keyword>
<evidence type="ECO:0000256" key="5">
    <source>
        <dbReference type="SAM" id="Phobius"/>
    </source>
</evidence>
<dbReference type="PANTHER" id="PTHR10426">
    <property type="entry name" value="STRICTOSIDINE SYNTHASE-RELATED"/>
    <property type="match status" value="1"/>
</dbReference>
<dbReference type="PANTHER" id="PTHR10426:SF88">
    <property type="entry name" value="ADIPOCYTE PLASMA MEMBRANE-ASSOCIATED PROTEIN HEMOMUCIN-RELATED"/>
    <property type="match status" value="1"/>
</dbReference>
<dbReference type="EMBL" id="CAJNOL010000223">
    <property type="protein sequence ID" value="CAF0943862.1"/>
    <property type="molecule type" value="Genomic_DNA"/>
</dbReference>
<evidence type="ECO:0000256" key="2">
    <source>
        <dbReference type="ARBA" id="ARBA00022553"/>
    </source>
</evidence>
<name>A0A814CP03_9BILA</name>
<keyword evidence="3" id="KW-0325">Glycoprotein</keyword>
<evidence type="ECO:0000313" key="9">
    <source>
        <dbReference type="Proteomes" id="UP000663870"/>
    </source>
</evidence>
<evidence type="ECO:0000259" key="6">
    <source>
        <dbReference type="Pfam" id="PF03088"/>
    </source>
</evidence>
<dbReference type="SUPFAM" id="SSF63829">
    <property type="entry name" value="Calcium-dependent phosphotriesterase"/>
    <property type="match status" value="1"/>
</dbReference>
<sequence>MSESLRQRKKINEFDVQPSGDDIDRNIPIDRDDRQYRSQSSTPISQLCLGIIAIVMIALLAFIRFALPHEDHMTKHFPASLPTMDGGPLLVNDFLAHSERIYIGEGPESIEPLNGLLYTGLKNGSIVELDPITRKTRIIYSSLSVDDHLLNCGKDNLEHVCGRPLGIRRFSNNELIVVQAYHGLFKLNVQTKKLTQLISADDQRFGSRSLRFVNDVDVLDGRYLFFTDSDWFYPRKEFMSVLLRADPRGRLIRFDLETGKVRILDDQLSFPNGVQLSVDKQSILVCETTLARVMRYWISGDYTKMGKSEIFIDNLPGIPDNIRLTSTGNYWIAFASIRHENQPSFLDRLRNWPRLRTILSYMPSSLTRIHKRLPHHGLVIELDKDTGHIIRSLHDAEGLVVPSASQVTEYNGHLYFGSYYLNHIAVFKL</sequence>
<feature type="transmembrane region" description="Helical" evidence="5">
    <location>
        <begin position="47"/>
        <end position="67"/>
    </location>
</feature>
<dbReference type="AlphaFoldDB" id="A0A814CP03"/>
<dbReference type="InterPro" id="IPR018119">
    <property type="entry name" value="Strictosidine_synth_cons-reg"/>
</dbReference>
<evidence type="ECO:0000313" key="7">
    <source>
        <dbReference type="EMBL" id="CAF0881628.1"/>
    </source>
</evidence>
<organism evidence="8 9">
    <name type="scientific">Rotaria sordida</name>
    <dbReference type="NCBI Taxonomy" id="392033"/>
    <lineage>
        <taxon>Eukaryota</taxon>
        <taxon>Metazoa</taxon>
        <taxon>Spiralia</taxon>
        <taxon>Gnathifera</taxon>
        <taxon>Rotifera</taxon>
        <taxon>Eurotatoria</taxon>
        <taxon>Bdelloidea</taxon>
        <taxon>Philodinida</taxon>
        <taxon>Philodinidae</taxon>
        <taxon>Rotaria</taxon>
    </lineage>
</organism>
<keyword evidence="2" id="KW-0597">Phosphoprotein</keyword>
<dbReference type="Proteomes" id="UP000663870">
    <property type="component" value="Unassembled WGS sequence"/>
</dbReference>
<dbReference type="GO" id="GO:0016787">
    <property type="term" value="F:hydrolase activity"/>
    <property type="evidence" value="ECO:0007669"/>
    <property type="project" value="TreeGrafter"/>
</dbReference>
<evidence type="ECO:0000256" key="3">
    <source>
        <dbReference type="ARBA" id="ARBA00023180"/>
    </source>
</evidence>
<evidence type="ECO:0000313" key="8">
    <source>
        <dbReference type="EMBL" id="CAF0943862.1"/>
    </source>
</evidence>
<keyword evidence="9" id="KW-1185">Reference proteome</keyword>
<dbReference type="EMBL" id="CAJNOH010000116">
    <property type="protein sequence ID" value="CAF0881628.1"/>
    <property type="molecule type" value="Genomic_DNA"/>
</dbReference>
<protein>
    <recommendedName>
        <fullName evidence="6">Strictosidine synthase conserved region domain-containing protein</fullName>
    </recommendedName>
</protein>
<gene>
    <name evidence="8" type="ORF">JXQ802_LOCUS11308</name>
    <name evidence="7" type="ORF">PYM288_LOCUS8567</name>
</gene>
<dbReference type="Proteomes" id="UP000663854">
    <property type="component" value="Unassembled WGS sequence"/>
</dbReference>
<accession>A0A814CP03</accession>
<keyword evidence="5" id="KW-0812">Transmembrane</keyword>
<dbReference type="Pfam" id="PF03088">
    <property type="entry name" value="Str_synth"/>
    <property type="match status" value="1"/>
</dbReference>
<feature type="region of interest" description="Disordered" evidence="4">
    <location>
        <begin position="1"/>
        <end position="37"/>
    </location>
</feature>
<dbReference type="GO" id="GO:0012505">
    <property type="term" value="C:endomembrane system"/>
    <property type="evidence" value="ECO:0007669"/>
    <property type="project" value="TreeGrafter"/>
</dbReference>
<feature type="domain" description="Strictosidine synthase conserved region" evidence="6">
    <location>
        <begin position="214"/>
        <end position="300"/>
    </location>
</feature>
<dbReference type="Pfam" id="PF20067">
    <property type="entry name" value="SSL_N"/>
    <property type="match status" value="1"/>
</dbReference>
<reference evidence="8" key="1">
    <citation type="submission" date="2021-02" db="EMBL/GenBank/DDBJ databases">
        <authorList>
            <person name="Nowell W R."/>
        </authorList>
    </citation>
    <scope>NUCLEOTIDE SEQUENCE</scope>
</reference>
<keyword evidence="5" id="KW-0472">Membrane</keyword>
<proteinExistence type="inferred from homology"/>
<feature type="compositionally biased region" description="Basic and acidic residues" evidence="4">
    <location>
        <begin position="22"/>
        <end position="36"/>
    </location>
</feature>
<dbReference type="InterPro" id="IPR011042">
    <property type="entry name" value="6-blade_b-propeller_TolB-like"/>
</dbReference>
<comment type="caution">
    <text evidence="8">The sequence shown here is derived from an EMBL/GenBank/DDBJ whole genome shotgun (WGS) entry which is preliminary data.</text>
</comment>
<evidence type="ECO:0000256" key="4">
    <source>
        <dbReference type="SAM" id="MobiDB-lite"/>
    </source>
</evidence>
<evidence type="ECO:0000256" key="1">
    <source>
        <dbReference type="ARBA" id="ARBA00009191"/>
    </source>
</evidence>